<keyword evidence="2" id="KW-1185">Reference proteome</keyword>
<accession>A0ABD3NYZ1</accession>
<protein>
    <submittedName>
        <fullName evidence="1">Uncharacterized protein</fullName>
    </submittedName>
</protein>
<sequence length="74" mass="9017">MKHSYRSKGGTIYEGKLRRTRQYSLPNGLRVENFYAIYTSESFRYFLLSFEKKAMYCNASEFVWVQWPEDYFQC</sequence>
<dbReference type="AlphaFoldDB" id="A0ABD3NYZ1"/>
<name>A0ABD3NYZ1_9STRA</name>
<dbReference type="Proteomes" id="UP001530315">
    <property type="component" value="Unassembled WGS sequence"/>
</dbReference>
<organism evidence="1 2">
    <name type="scientific">Stephanodiscus triporus</name>
    <dbReference type="NCBI Taxonomy" id="2934178"/>
    <lineage>
        <taxon>Eukaryota</taxon>
        <taxon>Sar</taxon>
        <taxon>Stramenopiles</taxon>
        <taxon>Ochrophyta</taxon>
        <taxon>Bacillariophyta</taxon>
        <taxon>Coscinodiscophyceae</taxon>
        <taxon>Thalassiosirophycidae</taxon>
        <taxon>Stephanodiscales</taxon>
        <taxon>Stephanodiscaceae</taxon>
        <taxon>Stephanodiscus</taxon>
    </lineage>
</organism>
<reference evidence="1 2" key="1">
    <citation type="submission" date="2024-10" db="EMBL/GenBank/DDBJ databases">
        <title>Updated reference genomes for cyclostephanoid diatoms.</title>
        <authorList>
            <person name="Roberts W.R."/>
            <person name="Alverson A.J."/>
        </authorList>
    </citation>
    <scope>NUCLEOTIDE SEQUENCE [LARGE SCALE GENOMIC DNA]</scope>
    <source>
        <strain evidence="1 2">AJA276-08</strain>
    </source>
</reference>
<gene>
    <name evidence="1" type="ORF">ACHAW5_001350</name>
</gene>
<proteinExistence type="predicted"/>
<evidence type="ECO:0000313" key="2">
    <source>
        <dbReference type="Proteomes" id="UP001530315"/>
    </source>
</evidence>
<dbReference type="EMBL" id="JALLAZ020001093">
    <property type="protein sequence ID" value="KAL3780883.1"/>
    <property type="molecule type" value="Genomic_DNA"/>
</dbReference>
<evidence type="ECO:0000313" key="1">
    <source>
        <dbReference type="EMBL" id="KAL3780883.1"/>
    </source>
</evidence>
<comment type="caution">
    <text evidence="1">The sequence shown here is derived from an EMBL/GenBank/DDBJ whole genome shotgun (WGS) entry which is preliminary data.</text>
</comment>